<proteinExistence type="inferred from homology"/>
<comment type="subunit">
    <text evidence="7">Component of the SMC5-SMC6 complex.</text>
</comment>
<evidence type="ECO:0000256" key="3">
    <source>
        <dbReference type="ARBA" id="ARBA00022763"/>
    </source>
</evidence>
<keyword evidence="3 7" id="KW-0227">DNA damage</keyword>
<dbReference type="InterPro" id="IPR027786">
    <property type="entry name" value="Nse4/EID"/>
</dbReference>
<evidence type="ECO:0000313" key="11">
    <source>
        <dbReference type="EMBL" id="WAR22249.1"/>
    </source>
</evidence>
<feature type="region of interest" description="Disordered" evidence="8">
    <location>
        <begin position="183"/>
        <end position="213"/>
    </location>
</feature>
<dbReference type="Proteomes" id="UP001164746">
    <property type="component" value="Chromosome 12"/>
</dbReference>
<protein>
    <recommendedName>
        <fullName evidence="7">Non-structural maintenance of chromosomes element 4</fullName>
    </recommendedName>
</protein>
<dbReference type="PANTHER" id="PTHR16140:SF0">
    <property type="entry name" value="NON-STRUCTURAL MAINTENANCE OF CHROMOSOMES ELEMENT 4"/>
    <property type="match status" value="1"/>
</dbReference>
<evidence type="ECO:0000256" key="7">
    <source>
        <dbReference type="RuleBase" id="RU365071"/>
    </source>
</evidence>
<keyword evidence="4 7" id="KW-0233">DNA recombination</keyword>
<dbReference type="EMBL" id="CP111023">
    <property type="protein sequence ID" value="WAR22249.1"/>
    <property type="molecule type" value="Genomic_DNA"/>
</dbReference>
<evidence type="ECO:0000256" key="2">
    <source>
        <dbReference type="ARBA" id="ARBA00008997"/>
    </source>
</evidence>
<dbReference type="Pfam" id="PF08743">
    <property type="entry name" value="Nse4_C"/>
    <property type="match status" value="1"/>
</dbReference>
<accession>A0ABY7FN07</accession>
<dbReference type="PANTHER" id="PTHR16140">
    <property type="entry name" value="NON-STRUCTURAL MAINTENANCE OF CHROMOSOMES ELEMENT 4"/>
    <property type="match status" value="1"/>
</dbReference>
<comment type="subcellular location">
    <subcellularLocation>
        <location evidence="1 7">Nucleus</location>
    </subcellularLocation>
</comment>
<keyword evidence="12" id="KW-1185">Reference proteome</keyword>
<evidence type="ECO:0000259" key="10">
    <source>
        <dbReference type="Pfam" id="PF15412"/>
    </source>
</evidence>
<feature type="domain" description="Non-structural maintenance of chromosome element 4 C-terminal" evidence="9">
    <location>
        <begin position="134"/>
        <end position="194"/>
    </location>
</feature>
<evidence type="ECO:0000313" key="12">
    <source>
        <dbReference type="Proteomes" id="UP001164746"/>
    </source>
</evidence>
<evidence type="ECO:0000256" key="4">
    <source>
        <dbReference type="ARBA" id="ARBA00023172"/>
    </source>
</evidence>
<feature type="compositionally biased region" description="Basic and acidic residues" evidence="8">
    <location>
        <begin position="202"/>
        <end position="213"/>
    </location>
</feature>
<evidence type="ECO:0000256" key="5">
    <source>
        <dbReference type="ARBA" id="ARBA00023204"/>
    </source>
</evidence>
<keyword evidence="5 7" id="KW-0234">DNA repair</keyword>
<evidence type="ECO:0000256" key="8">
    <source>
        <dbReference type="SAM" id="MobiDB-lite"/>
    </source>
</evidence>
<dbReference type="Pfam" id="PF15412">
    <property type="entry name" value="Nse4-Nse3_bdg"/>
    <property type="match status" value="1"/>
</dbReference>
<feature type="domain" description="Nse4/EID protein Nse3/MAGE-binding" evidence="10">
    <location>
        <begin position="66"/>
        <end position="108"/>
    </location>
</feature>
<evidence type="ECO:0000256" key="6">
    <source>
        <dbReference type="ARBA" id="ARBA00023242"/>
    </source>
</evidence>
<comment type="similarity">
    <text evidence="2 7">Belongs to the NSE4 family.</text>
</comment>
<gene>
    <name evidence="11" type="ORF">MAR_016223</name>
</gene>
<keyword evidence="6 7" id="KW-0539">Nucleus</keyword>
<dbReference type="InterPro" id="IPR014854">
    <property type="entry name" value="Nse4_C"/>
</dbReference>
<evidence type="ECO:0000259" key="9">
    <source>
        <dbReference type="Pfam" id="PF08743"/>
    </source>
</evidence>
<comment type="function">
    <text evidence="7">Component of the SMC5-SMC6 complex, that promotes sister chromatid alignment after DNA damage and facilitates double-stranded DNA breaks (DSBs) repair via homologous recombination between sister chromatids.</text>
</comment>
<reference evidence="11" key="1">
    <citation type="submission" date="2022-11" db="EMBL/GenBank/DDBJ databases">
        <title>Centuries of genome instability and evolution in soft-shell clam transmissible cancer (bioRxiv).</title>
        <authorList>
            <person name="Hart S.F.M."/>
            <person name="Yonemitsu M.A."/>
            <person name="Giersch R.M."/>
            <person name="Beal B.F."/>
            <person name="Arriagada G."/>
            <person name="Davis B.W."/>
            <person name="Ostrander E.A."/>
            <person name="Goff S.P."/>
            <person name="Metzger M.J."/>
        </authorList>
    </citation>
    <scope>NUCLEOTIDE SEQUENCE</scope>
    <source>
        <strain evidence="11">MELC-2E11</strain>
        <tissue evidence="11">Siphon/mantle</tissue>
    </source>
</reference>
<dbReference type="InterPro" id="IPR029225">
    <property type="entry name" value="Nse4_Nse3-bd"/>
</dbReference>
<organism evidence="11 12">
    <name type="scientific">Mya arenaria</name>
    <name type="common">Soft-shell clam</name>
    <dbReference type="NCBI Taxonomy" id="6604"/>
    <lineage>
        <taxon>Eukaryota</taxon>
        <taxon>Metazoa</taxon>
        <taxon>Spiralia</taxon>
        <taxon>Lophotrochozoa</taxon>
        <taxon>Mollusca</taxon>
        <taxon>Bivalvia</taxon>
        <taxon>Autobranchia</taxon>
        <taxon>Heteroconchia</taxon>
        <taxon>Euheterodonta</taxon>
        <taxon>Imparidentia</taxon>
        <taxon>Neoheterodontei</taxon>
        <taxon>Myida</taxon>
        <taxon>Myoidea</taxon>
        <taxon>Myidae</taxon>
        <taxon>Mya</taxon>
    </lineage>
</organism>
<sequence>MAEEEDFNKDNPERRATRLQYRNIITDLQVHRDDLVNPQSEELQERLREVDENFKRVERAREAALDSQAMHLIANIGRMKAQALHTEFVRFQPTEFAQKLLKTFEGMDEGEATTEEVERVHKILRAHYRKHRRISYFEFVLNPDSFGHTVENIFHLSFLIKDGWAEMYLDEELQIPMIRPMDSERKKQASRDGASASFQSDARPDSTEGERAEWTRLNARGTMATRCA</sequence>
<evidence type="ECO:0000256" key="1">
    <source>
        <dbReference type="ARBA" id="ARBA00004123"/>
    </source>
</evidence>
<name>A0ABY7FN07_MYAAR</name>